<dbReference type="AlphaFoldDB" id="A0A2M7BDE2"/>
<accession>A0A2M7BDE2</accession>
<dbReference type="SUPFAM" id="SSF63825">
    <property type="entry name" value="YWTD domain"/>
    <property type="match status" value="1"/>
</dbReference>
<organism evidence="2 3">
    <name type="scientific">Candidatus Shapirobacteria bacterium CG03_land_8_20_14_0_80_40_19</name>
    <dbReference type="NCBI Taxonomy" id="1974880"/>
    <lineage>
        <taxon>Bacteria</taxon>
        <taxon>Candidatus Shapironibacteriota</taxon>
    </lineage>
</organism>
<comment type="caution">
    <text evidence="2">The sequence shown here is derived from an EMBL/GenBank/DDBJ whole genome shotgun (WGS) entry which is preliminary data.</text>
</comment>
<dbReference type="Proteomes" id="UP000230399">
    <property type="component" value="Unassembled WGS sequence"/>
</dbReference>
<evidence type="ECO:0008006" key="4">
    <source>
        <dbReference type="Google" id="ProtNLM"/>
    </source>
</evidence>
<keyword evidence="1" id="KW-0812">Transmembrane</keyword>
<keyword evidence="1" id="KW-1133">Transmembrane helix</keyword>
<evidence type="ECO:0000313" key="2">
    <source>
        <dbReference type="EMBL" id="PIV01124.1"/>
    </source>
</evidence>
<name>A0A2M7BDE2_9BACT</name>
<evidence type="ECO:0000256" key="1">
    <source>
        <dbReference type="SAM" id="Phobius"/>
    </source>
</evidence>
<sequence length="603" mass="66157">MKMNFALQSAKIVGTPSSSRWSQTHCFSSEESEKKEKRGDLLAVLVIQGLGDGIEAVAAGREILGRLHEEYYGNLEGSAFERLGEAVKKVCQEQGGVEIVAAALVGEVIYLAVFGKGKILLKREDKLGVVLEGGGDLVTASGFIKDNDLIILGSEKFFRVIENKILKLALENSELDQAVELLAPAILGQSEMADAAAILGLFEEVQEEIQTEEVPSLFPPPSFKNRIFVRNKDFASKKRFYFILSLVLLVILGLGFIFGIKKSYEAKKETEVKALLSQAEEKFNQARAVFVTDPGKGRLLAEEAKNITQKAIGVKGGFAETELIKKQIEDFLSSSQSEIVLNDTPTFMDLNLIQDGAGGVSLSVIDKNLVILDPNKKKVYLLDYEKKSHTVFDISGEGGNLTTVFGSKVIVFSSKGVEEVNPQNKAVSLKISKDVEWKEIAGMASFGQNLYLLDRGGSNLWRYAANGDEFGAKKGWFVGDRPDLSKAVCLAIDGSVWILEEDNILKFNLGKQESFVLSKMPASPQGGPESFGNPVKIYTSTETQNLYVLDKSRGKIFVIAKNGEFKIAYSGEEIKQAEDLVAIESLKKIFLLSRSKIYEVGLR</sequence>
<proteinExistence type="predicted"/>
<evidence type="ECO:0000313" key="3">
    <source>
        <dbReference type="Proteomes" id="UP000230399"/>
    </source>
</evidence>
<keyword evidence="1" id="KW-0472">Membrane</keyword>
<dbReference type="InterPro" id="IPR011042">
    <property type="entry name" value="6-blade_b-propeller_TolB-like"/>
</dbReference>
<feature type="transmembrane region" description="Helical" evidence="1">
    <location>
        <begin position="240"/>
        <end position="260"/>
    </location>
</feature>
<dbReference type="Gene3D" id="2.120.10.30">
    <property type="entry name" value="TolB, C-terminal domain"/>
    <property type="match status" value="1"/>
</dbReference>
<dbReference type="EMBL" id="PEVD01000034">
    <property type="protein sequence ID" value="PIV01124.1"/>
    <property type="molecule type" value="Genomic_DNA"/>
</dbReference>
<reference evidence="3" key="1">
    <citation type="submission" date="2017-09" db="EMBL/GenBank/DDBJ databases">
        <title>Depth-based differentiation of microbial function through sediment-hosted aquifers and enrichment of novel symbionts in the deep terrestrial subsurface.</title>
        <authorList>
            <person name="Probst A.J."/>
            <person name="Ladd B."/>
            <person name="Jarett J.K."/>
            <person name="Geller-Mcgrath D.E."/>
            <person name="Sieber C.M.K."/>
            <person name="Emerson J.B."/>
            <person name="Anantharaman K."/>
            <person name="Thomas B.C."/>
            <person name="Malmstrom R."/>
            <person name="Stieglmeier M."/>
            <person name="Klingl A."/>
            <person name="Woyke T."/>
            <person name="Ryan C.M."/>
            <person name="Banfield J.F."/>
        </authorList>
    </citation>
    <scope>NUCLEOTIDE SEQUENCE [LARGE SCALE GENOMIC DNA]</scope>
</reference>
<gene>
    <name evidence="2" type="ORF">COS55_02450</name>
</gene>
<protein>
    <recommendedName>
        <fullName evidence="4">PPM-type phosphatase domain-containing protein</fullName>
    </recommendedName>
</protein>